<dbReference type="PANTHER" id="PTHR39962:SF1">
    <property type="entry name" value="LPXI FAMILY PROTEIN"/>
    <property type="match status" value="1"/>
</dbReference>
<feature type="domain" description="LpxI C-terminal" evidence="1">
    <location>
        <begin position="125"/>
        <end position="254"/>
    </location>
</feature>
<organism evidence="3 4">
    <name type="scientific">Dankookia rubra</name>
    <dbReference type="NCBI Taxonomy" id="1442381"/>
    <lineage>
        <taxon>Bacteria</taxon>
        <taxon>Pseudomonadati</taxon>
        <taxon>Pseudomonadota</taxon>
        <taxon>Alphaproteobacteria</taxon>
        <taxon>Acetobacterales</taxon>
        <taxon>Roseomonadaceae</taxon>
        <taxon>Dankookia</taxon>
    </lineage>
</organism>
<dbReference type="Pfam" id="PF17930">
    <property type="entry name" value="LpxI_N"/>
    <property type="match status" value="1"/>
</dbReference>
<dbReference type="Proteomes" id="UP000295096">
    <property type="component" value="Unassembled WGS sequence"/>
</dbReference>
<proteinExistence type="predicted"/>
<evidence type="ECO:0000313" key="4">
    <source>
        <dbReference type="Proteomes" id="UP000295096"/>
    </source>
</evidence>
<dbReference type="InterPro" id="IPR043167">
    <property type="entry name" value="LpxI_C_sf"/>
</dbReference>
<dbReference type="EMBL" id="SMSJ01000003">
    <property type="protein sequence ID" value="TDH64077.1"/>
    <property type="molecule type" value="Genomic_DNA"/>
</dbReference>
<comment type="caution">
    <text evidence="3">The sequence shown here is derived from an EMBL/GenBank/DDBJ whole genome shotgun (WGS) entry which is preliminary data.</text>
</comment>
<dbReference type="InterPro" id="IPR041255">
    <property type="entry name" value="LpxI_N"/>
</dbReference>
<evidence type="ECO:0000259" key="2">
    <source>
        <dbReference type="Pfam" id="PF17930"/>
    </source>
</evidence>
<dbReference type="InterPro" id="IPR010415">
    <property type="entry name" value="LpxI_C"/>
</dbReference>
<evidence type="ECO:0000259" key="1">
    <source>
        <dbReference type="Pfam" id="PF06230"/>
    </source>
</evidence>
<name>A0A4R5QMV6_9PROT</name>
<dbReference type="Pfam" id="PF06230">
    <property type="entry name" value="LpxI_C"/>
    <property type="match status" value="1"/>
</dbReference>
<gene>
    <name evidence="3" type="ORF">E2C06_03490</name>
</gene>
<dbReference type="Gene3D" id="3.40.140.80">
    <property type="match status" value="1"/>
</dbReference>
<protein>
    <submittedName>
        <fullName evidence="3">LpxI family protein</fullName>
    </submittedName>
</protein>
<feature type="domain" description="LpxI N-terminal" evidence="2">
    <location>
        <begin position="1"/>
        <end position="120"/>
    </location>
</feature>
<keyword evidence="4" id="KW-1185">Reference proteome</keyword>
<sequence>MPLRVVTAARAAGHDVFALLIEGWADPADFGHVPHAMVKVGAVDDAYAKFRAQGVRHLVMCGRAHRPSLTSLAPGGGMLKLLARIGSAAFQGDDGLLKAMVKVVEEDGFTVLPAQAIVHDALPLAGLLTAAAPNARARADIRRGTAVVRALGAVDVGQGAVVQQGLVLGVEAIEGTDALLDRCGGLRREGAGGVLVKLVKPGQDRRIDLPTIGPVTVEHAAAAGLAGIAIEAGGTIVVDRAATVAAADRAGLFILAFDPNAFEENVT</sequence>
<evidence type="ECO:0000313" key="3">
    <source>
        <dbReference type="EMBL" id="TDH64077.1"/>
    </source>
</evidence>
<dbReference type="OrthoDB" id="9789836at2"/>
<dbReference type="AlphaFoldDB" id="A0A4R5QMV6"/>
<dbReference type="PANTHER" id="PTHR39962">
    <property type="entry name" value="BLL4848 PROTEIN"/>
    <property type="match status" value="1"/>
</dbReference>
<dbReference type="Gene3D" id="3.40.50.20">
    <property type="match status" value="1"/>
</dbReference>
<accession>A0A4R5QMV6</accession>
<dbReference type="InterPro" id="IPR053174">
    <property type="entry name" value="LpxI"/>
</dbReference>
<reference evidence="3 4" key="1">
    <citation type="journal article" date="2016" name="J. Microbiol.">
        <title>Dankookia rubra gen. nov., sp. nov., an alphaproteobacterium isolated from sediment of a shallow stream.</title>
        <authorList>
            <person name="Kim W.H."/>
            <person name="Kim D.H."/>
            <person name="Kang K."/>
            <person name="Ahn T.Y."/>
        </authorList>
    </citation>
    <scope>NUCLEOTIDE SEQUENCE [LARGE SCALE GENOMIC DNA]</scope>
    <source>
        <strain evidence="3 4">JCM30602</strain>
    </source>
</reference>